<dbReference type="Pfam" id="PF24864">
    <property type="entry name" value="DUF7730"/>
    <property type="match status" value="1"/>
</dbReference>
<sequence length="445" mass="51278">MDPNRRVLRPRPPPPPPPKQPQNTESTKNDSDLIPSLPAIQQNSCFLFTIFPPEIRNRIYTFSLESENIDIPATQSPTTANNENDNNNTTNNENHNQHNTNQPTIHPHLYRQNAFYYRPGYKQPKRIQTALLQTCQQIYNEASLLPASINEHTFWFYRSPPHVKDASSPLGYFRKMSPKQRAQVHHLHFFTQQFFLEDKNWSRIWEGMQIGTLDLDSDIYPDGGKRQRYGRRQNNRAPKCVIAPKKMTITFRHTDWWFWENNEPLGIDPFRPGRTRANEMGRRIDHSHAHPNSELKQAWGNQFTTIPSLEELVIEFETIMRKRDQLDAIIQRALSWKFPVQPELEKPLYLVAEPASRRAYTWIGAGEGDLKRQPLVGRADLEPRRALVSCVVRGQSVIPAVPVLRPFDPEASAGGAGSGGQAGGEVNAEEFYVVFLTWKRQVVEE</sequence>
<dbReference type="InterPro" id="IPR056632">
    <property type="entry name" value="DUF7730"/>
</dbReference>
<evidence type="ECO:0000313" key="3">
    <source>
        <dbReference type="EMBL" id="KAJ5449596.1"/>
    </source>
</evidence>
<reference evidence="3" key="2">
    <citation type="journal article" date="2023" name="IMA Fungus">
        <title>Comparative genomic study of the Penicillium genus elucidates a diverse pangenome and 15 lateral gene transfer events.</title>
        <authorList>
            <person name="Petersen C."/>
            <person name="Sorensen T."/>
            <person name="Nielsen M.R."/>
            <person name="Sondergaard T.E."/>
            <person name="Sorensen J.L."/>
            <person name="Fitzpatrick D.A."/>
            <person name="Frisvad J.C."/>
            <person name="Nielsen K.L."/>
        </authorList>
    </citation>
    <scope>NUCLEOTIDE SEQUENCE</scope>
    <source>
        <strain evidence="3">IBT 16125</strain>
    </source>
</reference>
<evidence type="ECO:0000259" key="2">
    <source>
        <dbReference type="Pfam" id="PF24864"/>
    </source>
</evidence>
<reference evidence="3" key="1">
    <citation type="submission" date="2022-12" db="EMBL/GenBank/DDBJ databases">
        <authorList>
            <person name="Petersen C."/>
        </authorList>
    </citation>
    <scope>NUCLEOTIDE SEQUENCE</scope>
    <source>
        <strain evidence="3">IBT 16125</strain>
    </source>
</reference>
<name>A0AAD6C3S6_9EURO</name>
<evidence type="ECO:0000313" key="4">
    <source>
        <dbReference type="Proteomes" id="UP001213681"/>
    </source>
</evidence>
<feature type="region of interest" description="Disordered" evidence="1">
    <location>
        <begin position="72"/>
        <end position="105"/>
    </location>
</feature>
<feature type="region of interest" description="Disordered" evidence="1">
    <location>
        <begin position="1"/>
        <end position="35"/>
    </location>
</feature>
<feature type="compositionally biased region" description="Low complexity" evidence="1">
    <location>
        <begin position="77"/>
        <end position="104"/>
    </location>
</feature>
<protein>
    <recommendedName>
        <fullName evidence="2">DUF7730 domain-containing protein</fullName>
    </recommendedName>
</protein>
<dbReference type="RefSeq" id="XP_056765131.1">
    <property type="nucleotide sequence ID" value="XM_056909427.1"/>
</dbReference>
<gene>
    <name evidence="3" type="ORF">N7458_006045</name>
</gene>
<dbReference type="GeneID" id="81599670"/>
<dbReference type="InterPro" id="IPR038883">
    <property type="entry name" value="AN11006-like"/>
</dbReference>
<feature type="domain" description="DUF7730" evidence="2">
    <location>
        <begin position="41"/>
        <end position="157"/>
    </location>
</feature>
<accession>A0AAD6C3S6</accession>
<comment type="caution">
    <text evidence="3">The sequence shown here is derived from an EMBL/GenBank/DDBJ whole genome shotgun (WGS) entry which is preliminary data.</text>
</comment>
<dbReference type="Proteomes" id="UP001213681">
    <property type="component" value="Unassembled WGS sequence"/>
</dbReference>
<organism evidence="3 4">
    <name type="scientific">Penicillium daleae</name>
    <dbReference type="NCBI Taxonomy" id="63821"/>
    <lineage>
        <taxon>Eukaryota</taxon>
        <taxon>Fungi</taxon>
        <taxon>Dikarya</taxon>
        <taxon>Ascomycota</taxon>
        <taxon>Pezizomycotina</taxon>
        <taxon>Eurotiomycetes</taxon>
        <taxon>Eurotiomycetidae</taxon>
        <taxon>Eurotiales</taxon>
        <taxon>Aspergillaceae</taxon>
        <taxon>Penicillium</taxon>
    </lineage>
</organism>
<dbReference type="PANTHER" id="PTHR42085">
    <property type="entry name" value="F-BOX DOMAIN-CONTAINING PROTEIN"/>
    <property type="match status" value="1"/>
</dbReference>
<keyword evidence="4" id="KW-1185">Reference proteome</keyword>
<dbReference type="EMBL" id="JAPVEA010000006">
    <property type="protein sequence ID" value="KAJ5449596.1"/>
    <property type="molecule type" value="Genomic_DNA"/>
</dbReference>
<dbReference type="AlphaFoldDB" id="A0AAD6C3S6"/>
<evidence type="ECO:0000256" key="1">
    <source>
        <dbReference type="SAM" id="MobiDB-lite"/>
    </source>
</evidence>
<feature type="compositionally biased region" description="Pro residues" evidence="1">
    <location>
        <begin position="10"/>
        <end position="20"/>
    </location>
</feature>
<proteinExistence type="predicted"/>
<dbReference type="PANTHER" id="PTHR42085:SF2">
    <property type="entry name" value="F-BOX DOMAIN-CONTAINING PROTEIN"/>
    <property type="match status" value="1"/>
</dbReference>